<keyword evidence="3" id="KW-1185">Reference proteome</keyword>
<gene>
    <name evidence="2" type="ORF">SAMN05660453_1203</name>
</gene>
<accession>A0A1I1H349</accession>
<dbReference type="InterPro" id="IPR015947">
    <property type="entry name" value="PUA-like_sf"/>
</dbReference>
<dbReference type="Gene3D" id="3.10.400.10">
    <property type="entry name" value="Sulfate adenylyltransferase"/>
    <property type="match status" value="1"/>
</dbReference>
<reference evidence="2 3" key="1">
    <citation type="submission" date="2016-10" db="EMBL/GenBank/DDBJ databases">
        <authorList>
            <person name="de Groot N.N."/>
        </authorList>
    </citation>
    <scope>NUCLEOTIDE SEQUENCE [LARGE SCALE GENOMIC DNA]</scope>
    <source>
        <strain evidence="2 3">DSM 19113</strain>
    </source>
</reference>
<dbReference type="OrthoDB" id="9807542at2"/>
<dbReference type="PANTHER" id="PTHR39203:SF1">
    <property type="entry name" value="CYTOPLASMIC PROTEIN"/>
    <property type="match status" value="1"/>
</dbReference>
<dbReference type="Pfam" id="PF04266">
    <property type="entry name" value="ASCH"/>
    <property type="match status" value="1"/>
</dbReference>
<feature type="domain" description="ASCH" evidence="1">
    <location>
        <begin position="26"/>
        <end position="146"/>
    </location>
</feature>
<evidence type="ECO:0000313" key="3">
    <source>
        <dbReference type="Proteomes" id="UP000199376"/>
    </source>
</evidence>
<proteinExistence type="predicted"/>
<sequence length="151" mass="16990">MKAEELFEKAKEAGAVPQTAKMQSAFQFGVDADGLAALVLDGTKTATASAYELYEEEEPLPKEGAYDVVLDGQDEAVCVIQNDSVKLEEYLAVSEQHARAEGEGDRSLSYWRSVHEPFFEEEYKAMDKTFDKEKAQIVLESFHVVYRPERK</sequence>
<dbReference type="SUPFAM" id="SSF88697">
    <property type="entry name" value="PUA domain-like"/>
    <property type="match status" value="1"/>
</dbReference>
<organism evidence="2 3">
    <name type="scientific">Fructobacillus durionis</name>
    <dbReference type="NCBI Taxonomy" id="283737"/>
    <lineage>
        <taxon>Bacteria</taxon>
        <taxon>Bacillati</taxon>
        <taxon>Bacillota</taxon>
        <taxon>Bacilli</taxon>
        <taxon>Lactobacillales</taxon>
        <taxon>Lactobacillaceae</taxon>
        <taxon>Fructobacillus</taxon>
    </lineage>
</organism>
<protein>
    <submittedName>
        <fullName evidence="2">Uncharacterized protein YhfF</fullName>
    </submittedName>
</protein>
<evidence type="ECO:0000313" key="2">
    <source>
        <dbReference type="EMBL" id="SFC15620.1"/>
    </source>
</evidence>
<dbReference type="PANTHER" id="PTHR39203">
    <property type="entry name" value="CYTOPLASMIC PROTEIN-RELATED"/>
    <property type="match status" value="1"/>
</dbReference>
<dbReference type="Proteomes" id="UP000199376">
    <property type="component" value="Unassembled WGS sequence"/>
</dbReference>
<dbReference type="RefSeq" id="WP_091503012.1">
    <property type="nucleotide sequence ID" value="NZ_FOLI01000006.1"/>
</dbReference>
<dbReference type="PIRSF" id="PIRSF021320">
    <property type="entry name" value="DUF984"/>
    <property type="match status" value="1"/>
</dbReference>
<dbReference type="InterPro" id="IPR007374">
    <property type="entry name" value="ASCH_domain"/>
</dbReference>
<evidence type="ECO:0000259" key="1">
    <source>
        <dbReference type="SMART" id="SM01022"/>
    </source>
</evidence>
<name>A0A1I1H349_9LACO</name>
<dbReference type="EMBL" id="FOLI01000006">
    <property type="protein sequence ID" value="SFC15620.1"/>
    <property type="molecule type" value="Genomic_DNA"/>
</dbReference>
<dbReference type="AlphaFoldDB" id="A0A1I1H349"/>
<dbReference type="STRING" id="283737.SAMN05660453_1203"/>
<dbReference type="SMART" id="SM01022">
    <property type="entry name" value="ASCH"/>
    <property type="match status" value="1"/>
</dbReference>
<dbReference type="InterPro" id="IPR009326">
    <property type="entry name" value="DUF984"/>
</dbReference>